<comment type="caution">
    <text evidence="2">The sequence shown here is derived from an EMBL/GenBank/DDBJ whole genome shotgun (WGS) entry which is preliminary data.</text>
</comment>
<dbReference type="EMBL" id="JAHRIN010076214">
    <property type="protein sequence ID" value="MEQ2217867.1"/>
    <property type="molecule type" value="Genomic_DNA"/>
</dbReference>
<dbReference type="Proteomes" id="UP001434883">
    <property type="component" value="Unassembled WGS sequence"/>
</dbReference>
<evidence type="ECO:0000313" key="2">
    <source>
        <dbReference type="EMBL" id="MEQ2217867.1"/>
    </source>
</evidence>
<keyword evidence="1" id="KW-0732">Signal</keyword>
<feature type="signal peptide" evidence="1">
    <location>
        <begin position="1"/>
        <end position="25"/>
    </location>
</feature>
<name>A0ABV0SEK7_9TELE</name>
<feature type="non-terminal residue" evidence="2">
    <location>
        <position position="1"/>
    </location>
</feature>
<proteinExistence type="predicted"/>
<evidence type="ECO:0000256" key="1">
    <source>
        <dbReference type="SAM" id="SignalP"/>
    </source>
</evidence>
<sequence>VKHHILLPLGIAPIGVLWPLCCVKAESKRRSLILEFPTESVKTRREWRSQTKVNLQQYSHFSLFRFNQQHKPGGDLLSSQMTSVMAGLGKQ</sequence>
<reference evidence="2 3" key="1">
    <citation type="submission" date="2021-06" db="EMBL/GenBank/DDBJ databases">
        <authorList>
            <person name="Palmer J.M."/>
        </authorList>
    </citation>
    <scope>NUCLEOTIDE SEQUENCE [LARGE SCALE GENOMIC DNA]</scope>
    <source>
        <strain evidence="2 3">XC_2019</strain>
        <tissue evidence="2">Muscle</tissue>
    </source>
</reference>
<organism evidence="2 3">
    <name type="scientific">Xenoophorus captivus</name>
    <dbReference type="NCBI Taxonomy" id="1517983"/>
    <lineage>
        <taxon>Eukaryota</taxon>
        <taxon>Metazoa</taxon>
        <taxon>Chordata</taxon>
        <taxon>Craniata</taxon>
        <taxon>Vertebrata</taxon>
        <taxon>Euteleostomi</taxon>
        <taxon>Actinopterygii</taxon>
        <taxon>Neopterygii</taxon>
        <taxon>Teleostei</taxon>
        <taxon>Neoteleostei</taxon>
        <taxon>Acanthomorphata</taxon>
        <taxon>Ovalentaria</taxon>
        <taxon>Atherinomorphae</taxon>
        <taxon>Cyprinodontiformes</taxon>
        <taxon>Goodeidae</taxon>
        <taxon>Xenoophorus</taxon>
    </lineage>
</organism>
<protein>
    <submittedName>
        <fullName evidence="2">Uncharacterized protein</fullName>
    </submittedName>
</protein>
<keyword evidence="3" id="KW-1185">Reference proteome</keyword>
<accession>A0ABV0SEK7</accession>
<feature type="chain" id="PRO_5047497172" evidence="1">
    <location>
        <begin position="26"/>
        <end position="91"/>
    </location>
</feature>
<gene>
    <name evidence="2" type="ORF">XENOCAPTIV_024973</name>
</gene>
<evidence type="ECO:0000313" key="3">
    <source>
        <dbReference type="Proteomes" id="UP001434883"/>
    </source>
</evidence>